<sequence>MATAYVLINCELGSEEAIIGQLKGLEGVKEVHGTFGVYDILAKIESDTVEKLRETITWKIRKIEKIRSTLTLMGIEGQT</sequence>
<dbReference type="AlphaFoldDB" id="A0A075GA61"/>
<dbReference type="InterPro" id="IPR019887">
    <property type="entry name" value="Tscrpt_reg_AsnC/Lrp_C"/>
</dbReference>
<proteinExistence type="predicted"/>
<organism evidence="2">
    <name type="scientific">uncultured marine thaumarchaeote KM3_12_F11</name>
    <dbReference type="NCBI Taxonomy" id="1455999"/>
    <lineage>
        <taxon>Archaea</taxon>
        <taxon>Nitrososphaerota</taxon>
        <taxon>environmental samples</taxon>
    </lineage>
</organism>
<accession>A0A075GA61</accession>
<dbReference type="EMBL" id="KF900585">
    <property type="protein sequence ID" value="AIF00260.1"/>
    <property type="molecule type" value="Genomic_DNA"/>
</dbReference>
<name>A0A075GA61_9ARCH</name>
<dbReference type="Gene3D" id="3.30.70.920">
    <property type="match status" value="1"/>
</dbReference>
<reference evidence="2" key="1">
    <citation type="journal article" date="2014" name="Genome Biol. Evol.">
        <title>Pangenome evidence for extensive interdomain horizontal transfer affecting lineage core and shell genes in uncultured planktonic thaumarchaeota and euryarchaeota.</title>
        <authorList>
            <person name="Deschamps P."/>
            <person name="Zivanovic Y."/>
            <person name="Moreira D."/>
            <person name="Rodriguez-Valera F."/>
            <person name="Lopez-Garcia P."/>
        </authorList>
    </citation>
    <scope>NUCLEOTIDE SEQUENCE</scope>
</reference>
<evidence type="ECO:0000313" key="2">
    <source>
        <dbReference type="EMBL" id="AIF00260.1"/>
    </source>
</evidence>
<dbReference type="InterPro" id="IPR011008">
    <property type="entry name" value="Dimeric_a/b-barrel"/>
</dbReference>
<dbReference type="Pfam" id="PF01037">
    <property type="entry name" value="AsnC_trans_reg"/>
    <property type="match status" value="1"/>
</dbReference>
<protein>
    <submittedName>
        <fullName evidence="2">Transcriptional regulator AsnC family</fullName>
    </submittedName>
</protein>
<feature type="domain" description="Transcription regulator AsnC/Lrp ligand binding" evidence="1">
    <location>
        <begin position="6"/>
        <end position="73"/>
    </location>
</feature>
<dbReference type="SUPFAM" id="SSF54909">
    <property type="entry name" value="Dimeric alpha+beta barrel"/>
    <property type="match status" value="1"/>
</dbReference>
<evidence type="ECO:0000259" key="1">
    <source>
        <dbReference type="Pfam" id="PF01037"/>
    </source>
</evidence>